<evidence type="ECO:0000256" key="1">
    <source>
        <dbReference type="SAM" id="SignalP"/>
    </source>
</evidence>
<comment type="caution">
    <text evidence="2">The sequence shown here is derived from an EMBL/GenBank/DDBJ whole genome shotgun (WGS) entry which is preliminary data.</text>
</comment>
<protein>
    <submittedName>
        <fullName evidence="2">Uncharacterized protein</fullName>
    </submittedName>
</protein>
<evidence type="ECO:0000313" key="3">
    <source>
        <dbReference type="Proteomes" id="UP001597213"/>
    </source>
</evidence>
<reference evidence="3" key="1">
    <citation type="journal article" date="2019" name="Int. J. Syst. Evol. Microbiol.">
        <title>The Global Catalogue of Microorganisms (GCM) 10K type strain sequencing project: providing services to taxonomists for standard genome sequencing and annotation.</title>
        <authorList>
            <consortium name="The Broad Institute Genomics Platform"/>
            <consortium name="The Broad Institute Genome Sequencing Center for Infectious Disease"/>
            <person name="Wu L."/>
            <person name="Ma J."/>
        </authorList>
    </citation>
    <scope>NUCLEOTIDE SEQUENCE [LARGE SCALE GENOMIC DNA]</scope>
    <source>
        <strain evidence="3">CCUG 56029</strain>
    </source>
</reference>
<dbReference type="RefSeq" id="WP_379145366.1">
    <property type="nucleotide sequence ID" value="NZ_JBHUEN010000053.1"/>
</dbReference>
<evidence type="ECO:0000313" key="2">
    <source>
        <dbReference type="EMBL" id="MFD1883773.1"/>
    </source>
</evidence>
<dbReference type="Proteomes" id="UP001597213">
    <property type="component" value="Unassembled WGS sequence"/>
</dbReference>
<dbReference type="PROSITE" id="PS51257">
    <property type="entry name" value="PROKAR_LIPOPROTEIN"/>
    <property type="match status" value="1"/>
</dbReference>
<gene>
    <name evidence="2" type="ORF">ACFSCT_18845</name>
</gene>
<dbReference type="EMBL" id="JBHUEN010000053">
    <property type="protein sequence ID" value="MFD1883773.1"/>
    <property type="molecule type" value="Genomic_DNA"/>
</dbReference>
<organism evidence="2 3">
    <name type="scientific">Paracoccus pacificus</name>
    <dbReference type="NCBI Taxonomy" id="1463598"/>
    <lineage>
        <taxon>Bacteria</taxon>
        <taxon>Pseudomonadati</taxon>
        <taxon>Pseudomonadota</taxon>
        <taxon>Alphaproteobacteria</taxon>
        <taxon>Rhodobacterales</taxon>
        <taxon>Paracoccaceae</taxon>
        <taxon>Paracoccus</taxon>
    </lineage>
</organism>
<proteinExistence type="predicted"/>
<keyword evidence="1" id="KW-0732">Signal</keyword>
<feature type="signal peptide" evidence="1">
    <location>
        <begin position="1"/>
        <end position="25"/>
    </location>
</feature>
<feature type="chain" id="PRO_5046361758" evidence="1">
    <location>
        <begin position="26"/>
        <end position="151"/>
    </location>
</feature>
<accession>A0ABW4RDX5</accession>
<sequence length="151" mass="15369">MRRVDRPTRVGCVAVGAVLSLVTLAAPGFGVAAGCCDPASPYRAGEAMPDTPATCETLGGWLDRMPDTASRVSMAVTGPLTMVKGDGTLAYLIICPDGGAQAMCVTYETLGMQPGEVVTIAGGVVPAEGARVILDPCLAYRPAQPQENGTG</sequence>
<name>A0ABW4RDX5_9RHOB</name>
<keyword evidence="3" id="KW-1185">Reference proteome</keyword>